<accession>A0ACC1IJM5</accession>
<name>A0ACC1IJM5_9FUNG</name>
<sequence length="112" mass="12166">MLPSKLQGRMNLDVDINSVINDITYFFELPKDQWVIVQDAYASTQKILTICSIISMLIAGIRILSLAPHDLSEKPPKYVGSGEQSAAAINVSNASNNDTAVLSNSELSVDKV</sequence>
<proteinExistence type="predicted"/>
<evidence type="ECO:0000313" key="2">
    <source>
        <dbReference type="Proteomes" id="UP001150581"/>
    </source>
</evidence>
<dbReference type="Proteomes" id="UP001150581">
    <property type="component" value="Unassembled WGS sequence"/>
</dbReference>
<keyword evidence="2" id="KW-1185">Reference proteome</keyword>
<dbReference type="EMBL" id="JANBPG010000352">
    <property type="protein sequence ID" value="KAJ1897249.1"/>
    <property type="molecule type" value="Genomic_DNA"/>
</dbReference>
<comment type="caution">
    <text evidence="1">The sequence shown here is derived from an EMBL/GenBank/DDBJ whole genome shotgun (WGS) entry which is preliminary data.</text>
</comment>
<evidence type="ECO:0000313" key="1">
    <source>
        <dbReference type="EMBL" id="KAJ1897249.1"/>
    </source>
</evidence>
<reference evidence="1" key="1">
    <citation type="submission" date="2022-07" db="EMBL/GenBank/DDBJ databases">
        <title>Phylogenomic reconstructions and comparative analyses of Kickxellomycotina fungi.</title>
        <authorList>
            <person name="Reynolds N.K."/>
            <person name="Stajich J.E."/>
            <person name="Barry K."/>
            <person name="Grigoriev I.V."/>
            <person name="Crous P."/>
            <person name="Smith M.E."/>
        </authorList>
    </citation>
    <scope>NUCLEOTIDE SEQUENCE</scope>
    <source>
        <strain evidence="1">Benny 63K</strain>
    </source>
</reference>
<gene>
    <name evidence="1" type="ORF">LPJ66_003487</name>
</gene>
<organism evidence="1 2">
    <name type="scientific">Kickxella alabastrina</name>
    <dbReference type="NCBI Taxonomy" id="61397"/>
    <lineage>
        <taxon>Eukaryota</taxon>
        <taxon>Fungi</taxon>
        <taxon>Fungi incertae sedis</taxon>
        <taxon>Zoopagomycota</taxon>
        <taxon>Kickxellomycotina</taxon>
        <taxon>Kickxellomycetes</taxon>
        <taxon>Kickxellales</taxon>
        <taxon>Kickxellaceae</taxon>
        <taxon>Kickxella</taxon>
    </lineage>
</organism>
<protein>
    <submittedName>
        <fullName evidence="1">Uncharacterized protein</fullName>
    </submittedName>
</protein>